<dbReference type="GO" id="GO:0005524">
    <property type="term" value="F:ATP binding"/>
    <property type="evidence" value="ECO:0007669"/>
    <property type="project" value="UniProtKB-KW"/>
</dbReference>
<dbReference type="Proteomes" id="UP000636888">
    <property type="component" value="Unassembled WGS sequence"/>
</dbReference>
<dbReference type="AlphaFoldDB" id="A0A8J7M3A5"/>
<dbReference type="GO" id="GO:0006355">
    <property type="term" value="P:regulation of DNA-templated transcription"/>
    <property type="evidence" value="ECO:0007669"/>
    <property type="project" value="InterPro"/>
</dbReference>
<evidence type="ECO:0000256" key="2">
    <source>
        <dbReference type="ARBA" id="ARBA00022840"/>
    </source>
</evidence>
<dbReference type="Pfam" id="PF25601">
    <property type="entry name" value="AAA_lid_14"/>
    <property type="match status" value="1"/>
</dbReference>
<keyword evidence="1" id="KW-0547">Nucleotide-binding</keyword>
<protein>
    <submittedName>
        <fullName evidence="7">Sigma-54-dependent Fis family transcriptional regulator</fullName>
    </submittedName>
</protein>
<dbReference type="Pfam" id="PF00158">
    <property type="entry name" value="Sigma54_activat"/>
    <property type="match status" value="1"/>
</dbReference>
<evidence type="ECO:0000256" key="4">
    <source>
        <dbReference type="ARBA" id="ARBA00023125"/>
    </source>
</evidence>
<feature type="domain" description="Sigma-54 factor interaction" evidence="6">
    <location>
        <begin position="140"/>
        <end position="369"/>
    </location>
</feature>
<gene>
    <name evidence="7" type="ORF">JFN93_24950</name>
</gene>
<name>A0A8J7M3A5_9BACT</name>
<keyword evidence="2" id="KW-0067">ATP-binding</keyword>
<dbReference type="PROSITE" id="PS00676">
    <property type="entry name" value="SIGMA54_INTERACT_2"/>
    <property type="match status" value="1"/>
</dbReference>
<dbReference type="PANTHER" id="PTHR32071">
    <property type="entry name" value="TRANSCRIPTIONAL REGULATORY PROTEIN"/>
    <property type="match status" value="1"/>
</dbReference>
<dbReference type="PRINTS" id="PR01590">
    <property type="entry name" value="HTHFIS"/>
</dbReference>
<dbReference type="InterPro" id="IPR058031">
    <property type="entry name" value="AAA_lid_NorR"/>
</dbReference>
<sequence>MATRKIPVISFDTTSLVPQNVLAAAGWEVRTASTASEAKSLLRNHDFCAGLMLFSGACDLPWEAVEEIVLTDKCVEWLALVPSSTLQSPETSRFIRDTFYDFHTYPVDPYRLLAILGHAYGKAALKRQAEPESDADGPQMTGSCAVMREMRQQIHKMQGDDAPVLITGESGTGKELAARAIHLLSSRRQAPFVAVNCGAIPETLVQSELFGYERGAFTGALRRKIGKFESAAGGTILLDEIGDLPLSMQVNLLRFLQEKTIERVGSNRPIPVDVRVIAATNVNLEEAVEKRLFREDLYYRLNVLRLRVPALRERGHDIEILARTFLEEYSNKLGRKGKRFSKNAIRAMYDHPWPGNVRELINRIRRAAVISEGHLITPGDLGLDDPDVAQGAPSLDQVRERAESAAILQSLRRNMNNVSEAARELGVSRVTLYRLINKFHLEQHAS</sequence>
<dbReference type="Gene3D" id="1.10.8.60">
    <property type="match status" value="1"/>
</dbReference>
<keyword evidence="3" id="KW-0805">Transcription regulation</keyword>
<reference evidence="7" key="1">
    <citation type="submission" date="2020-12" db="EMBL/GenBank/DDBJ databases">
        <title>Geomonas sp. Red875, isolated from river sediment.</title>
        <authorList>
            <person name="Xu Z."/>
            <person name="Zhang Z."/>
            <person name="Masuda Y."/>
            <person name="Itoh H."/>
            <person name="Senoo K."/>
        </authorList>
    </citation>
    <scope>NUCLEOTIDE SEQUENCE</scope>
    <source>
        <strain evidence="7">Red875</strain>
    </source>
</reference>
<keyword evidence="8" id="KW-1185">Reference proteome</keyword>
<dbReference type="SMART" id="SM00382">
    <property type="entry name" value="AAA"/>
    <property type="match status" value="1"/>
</dbReference>
<dbReference type="InterPro" id="IPR002197">
    <property type="entry name" value="HTH_Fis"/>
</dbReference>
<dbReference type="InterPro" id="IPR011006">
    <property type="entry name" value="CheY-like_superfamily"/>
</dbReference>
<dbReference type="InterPro" id="IPR002078">
    <property type="entry name" value="Sigma_54_int"/>
</dbReference>
<dbReference type="InterPro" id="IPR009057">
    <property type="entry name" value="Homeodomain-like_sf"/>
</dbReference>
<organism evidence="7 8">
    <name type="scientific">Geomesophilobacter sediminis</name>
    <dbReference type="NCBI Taxonomy" id="2798584"/>
    <lineage>
        <taxon>Bacteria</taxon>
        <taxon>Pseudomonadati</taxon>
        <taxon>Thermodesulfobacteriota</taxon>
        <taxon>Desulfuromonadia</taxon>
        <taxon>Geobacterales</taxon>
        <taxon>Geobacteraceae</taxon>
        <taxon>Geomesophilobacter</taxon>
    </lineage>
</organism>
<evidence type="ECO:0000256" key="3">
    <source>
        <dbReference type="ARBA" id="ARBA00023015"/>
    </source>
</evidence>
<evidence type="ECO:0000313" key="7">
    <source>
        <dbReference type="EMBL" id="MBJ6727969.1"/>
    </source>
</evidence>
<evidence type="ECO:0000256" key="1">
    <source>
        <dbReference type="ARBA" id="ARBA00022741"/>
    </source>
</evidence>
<keyword evidence="4" id="KW-0238">DNA-binding</keyword>
<dbReference type="EMBL" id="JAEMHM010000035">
    <property type="protein sequence ID" value="MBJ6727969.1"/>
    <property type="molecule type" value="Genomic_DNA"/>
</dbReference>
<dbReference type="Gene3D" id="3.40.50.300">
    <property type="entry name" value="P-loop containing nucleotide triphosphate hydrolases"/>
    <property type="match status" value="1"/>
</dbReference>
<dbReference type="SUPFAM" id="SSF46689">
    <property type="entry name" value="Homeodomain-like"/>
    <property type="match status" value="1"/>
</dbReference>
<dbReference type="Pfam" id="PF02954">
    <property type="entry name" value="HTH_8"/>
    <property type="match status" value="1"/>
</dbReference>
<dbReference type="InterPro" id="IPR045343">
    <property type="entry name" value="VpsR"/>
</dbReference>
<evidence type="ECO:0000256" key="5">
    <source>
        <dbReference type="ARBA" id="ARBA00023163"/>
    </source>
</evidence>
<keyword evidence="5" id="KW-0804">Transcription</keyword>
<evidence type="ECO:0000313" key="8">
    <source>
        <dbReference type="Proteomes" id="UP000636888"/>
    </source>
</evidence>
<dbReference type="CDD" id="cd00009">
    <property type="entry name" value="AAA"/>
    <property type="match status" value="1"/>
</dbReference>
<proteinExistence type="predicted"/>
<dbReference type="GO" id="GO:0043565">
    <property type="term" value="F:sequence-specific DNA binding"/>
    <property type="evidence" value="ECO:0007669"/>
    <property type="project" value="InterPro"/>
</dbReference>
<dbReference type="InterPro" id="IPR027417">
    <property type="entry name" value="P-loop_NTPase"/>
</dbReference>
<dbReference type="PROSITE" id="PS50045">
    <property type="entry name" value="SIGMA54_INTERACT_4"/>
    <property type="match status" value="1"/>
</dbReference>
<dbReference type="SUPFAM" id="SSF52540">
    <property type="entry name" value="P-loop containing nucleoside triphosphate hydrolases"/>
    <property type="match status" value="1"/>
</dbReference>
<dbReference type="InterPro" id="IPR025944">
    <property type="entry name" value="Sigma_54_int_dom_CS"/>
</dbReference>
<dbReference type="InterPro" id="IPR025943">
    <property type="entry name" value="Sigma_54_int_dom_ATP-bd_2"/>
</dbReference>
<accession>A0A8J7M3A5</accession>
<dbReference type="Gene3D" id="1.10.10.60">
    <property type="entry name" value="Homeodomain-like"/>
    <property type="match status" value="1"/>
</dbReference>
<comment type="caution">
    <text evidence="7">The sequence shown here is derived from an EMBL/GenBank/DDBJ whole genome shotgun (WGS) entry which is preliminary data.</text>
</comment>
<dbReference type="PANTHER" id="PTHR32071:SF120">
    <property type="entry name" value="TRANSCRIPTIONAL REGULATOR-RELATED"/>
    <property type="match status" value="1"/>
</dbReference>
<dbReference type="InterPro" id="IPR003593">
    <property type="entry name" value="AAA+_ATPase"/>
</dbReference>
<dbReference type="SUPFAM" id="SSF52172">
    <property type="entry name" value="CheY-like"/>
    <property type="match status" value="1"/>
</dbReference>
<dbReference type="FunFam" id="3.40.50.300:FF:000006">
    <property type="entry name" value="DNA-binding transcriptional regulator NtrC"/>
    <property type="match status" value="1"/>
</dbReference>
<evidence type="ECO:0000259" key="6">
    <source>
        <dbReference type="PROSITE" id="PS50045"/>
    </source>
</evidence>
<dbReference type="RefSeq" id="WP_199387110.1">
    <property type="nucleotide sequence ID" value="NZ_JAEMHM010000035.1"/>
</dbReference>
<dbReference type="PROSITE" id="PS00688">
    <property type="entry name" value="SIGMA54_INTERACT_3"/>
    <property type="match status" value="1"/>
</dbReference>
<dbReference type="Pfam" id="PF20161">
    <property type="entry name" value="VpsR"/>
    <property type="match status" value="1"/>
</dbReference>